<reference evidence="2" key="1">
    <citation type="submission" date="2021-04" db="EMBL/GenBank/DDBJ databases">
        <authorList>
            <person name="Vanwijnsberghe S."/>
        </authorList>
    </citation>
    <scope>NUCLEOTIDE SEQUENCE</scope>
    <source>
        <strain evidence="2">LMG 31841</strain>
    </source>
</reference>
<dbReference type="Gene3D" id="1.10.238.160">
    <property type="match status" value="1"/>
</dbReference>
<dbReference type="InterPro" id="IPR009061">
    <property type="entry name" value="DNA-bd_dom_put_sf"/>
</dbReference>
<name>A0A9N8WZJ5_9BURK</name>
<organism evidence="2 3">
    <name type="scientific">Paraburkholderia saeva</name>
    <dbReference type="NCBI Taxonomy" id="2777537"/>
    <lineage>
        <taxon>Bacteria</taxon>
        <taxon>Pseudomonadati</taxon>
        <taxon>Pseudomonadota</taxon>
        <taxon>Betaproteobacteria</taxon>
        <taxon>Burkholderiales</taxon>
        <taxon>Burkholderiaceae</taxon>
        <taxon>Paraburkholderia</taxon>
    </lineage>
</organism>
<proteinExistence type="predicted"/>
<sequence>MQTLDKPTVCEQLAISERTLDGWVREGRFPPPVRVGKRCYWAAEAIQTWYAAQFAAQLAFNPSLGRRPTGVPASTKQKTR</sequence>
<evidence type="ECO:0000313" key="3">
    <source>
        <dbReference type="Proteomes" id="UP000789704"/>
    </source>
</evidence>
<dbReference type="SUPFAM" id="SSF46955">
    <property type="entry name" value="Putative DNA-binding domain"/>
    <property type="match status" value="1"/>
</dbReference>
<dbReference type="Pfam" id="PF12728">
    <property type="entry name" value="HTH_17"/>
    <property type="match status" value="1"/>
</dbReference>
<dbReference type="RefSeq" id="WP_228874452.1">
    <property type="nucleotide sequence ID" value="NZ_CAJQYZ010000001.1"/>
</dbReference>
<dbReference type="AlphaFoldDB" id="A0A9N8WZJ5"/>
<comment type="caution">
    <text evidence="2">The sequence shown here is derived from an EMBL/GenBank/DDBJ whole genome shotgun (WGS) entry which is preliminary data.</text>
</comment>
<gene>
    <name evidence="2" type="ORF">LMG31841_00381</name>
</gene>
<dbReference type="InterPro" id="IPR041657">
    <property type="entry name" value="HTH_17"/>
</dbReference>
<evidence type="ECO:0000259" key="1">
    <source>
        <dbReference type="Pfam" id="PF12728"/>
    </source>
</evidence>
<accession>A0A9N8WZJ5</accession>
<protein>
    <recommendedName>
        <fullName evidence="1">Helix-turn-helix domain-containing protein</fullName>
    </recommendedName>
</protein>
<dbReference type="EMBL" id="CAJQZC010000001">
    <property type="protein sequence ID" value="CAG4887253.1"/>
    <property type="molecule type" value="Genomic_DNA"/>
</dbReference>
<keyword evidence="3" id="KW-1185">Reference proteome</keyword>
<feature type="domain" description="Helix-turn-helix" evidence="1">
    <location>
        <begin position="8"/>
        <end position="52"/>
    </location>
</feature>
<dbReference type="Proteomes" id="UP000789704">
    <property type="component" value="Unassembled WGS sequence"/>
</dbReference>
<evidence type="ECO:0000313" key="2">
    <source>
        <dbReference type="EMBL" id="CAG4887253.1"/>
    </source>
</evidence>